<dbReference type="EMBL" id="RJJR01000012">
    <property type="protein sequence ID" value="RNI34793.1"/>
    <property type="molecule type" value="Genomic_DNA"/>
</dbReference>
<feature type="transmembrane region" description="Helical" evidence="5">
    <location>
        <begin position="49"/>
        <end position="68"/>
    </location>
</feature>
<gene>
    <name evidence="6" type="ORF">EFY79_13965</name>
</gene>
<proteinExistence type="predicted"/>
<keyword evidence="7" id="KW-1185">Reference proteome</keyword>
<accession>A0A3M9NC06</accession>
<dbReference type="InterPro" id="IPR032808">
    <property type="entry name" value="DoxX"/>
</dbReference>
<name>A0A3M9NC06_9BACT</name>
<dbReference type="PIRSF" id="PIRSF030066">
    <property type="entry name" value="UCP030066"/>
    <property type="match status" value="1"/>
</dbReference>
<reference evidence="6 7" key="1">
    <citation type="submission" date="2018-11" db="EMBL/GenBank/DDBJ databases">
        <title>Draft genome sequence of Ferruginibacter sp. BO-59.</title>
        <authorList>
            <person name="Im W.T."/>
        </authorList>
    </citation>
    <scope>NUCLEOTIDE SEQUENCE [LARGE SCALE GENOMIC DNA]</scope>
    <source>
        <strain evidence="6 7">BO-59</strain>
    </source>
</reference>
<dbReference type="AlphaFoldDB" id="A0A3M9NC06"/>
<dbReference type="InterPro" id="IPR016944">
    <property type="entry name" value="UCP030066"/>
</dbReference>
<evidence type="ECO:0000313" key="7">
    <source>
        <dbReference type="Proteomes" id="UP000267223"/>
    </source>
</evidence>
<dbReference type="GO" id="GO:0016020">
    <property type="term" value="C:membrane"/>
    <property type="evidence" value="ECO:0007669"/>
    <property type="project" value="UniProtKB-SubCell"/>
</dbReference>
<feature type="transmembrane region" description="Helical" evidence="5">
    <location>
        <begin position="75"/>
        <end position="95"/>
    </location>
</feature>
<keyword evidence="2 5" id="KW-0812">Transmembrane</keyword>
<feature type="transmembrane region" description="Helical" evidence="5">
    <location>
        <begin position="7"/>
        <end position="29"/>
    </location>
</feature>
<dbReference type="RefSeq" id="WP_123121349.1">
    <property type="nucleotide sequence ID" value="NZ_RJJR01000012.1"/>
</dbReference>
<dbReference type="OrthoDB" id="7960583at2"/>
<keyword evidence="4 5" id="KW-0472">Membrane</keyword>
<keyword evidence="3 5" id="KW-1133">Transmembrane helix</keyword>
<protein>
    <submittedName>
        <fullName evidence="6">DoxX family protein</fullName>
    </submittedName>
</protein>
<dbReference type="Proteomes" id="UP000267223">
    <property type="component" value="Unassembled WGS sequence"/>
</dbReference>
<organism evidence="6 7">
    <name type="scientific">Hanamia caeni</name>
    <dbReference type="NCBI Taxonomy" id="2294116"/>
    <lineage>
        <taxon>Bacteria</taxon>
        <taxon>Pseudomonadati</taxon>
        <taxon>Bacteroidota</taxon>
        <taxon>Chitinophagia</taxon>
        <taxon>Chitinophagales</taxon>
        <taxon>Chitinophagaceae</taxon>
        <taxon>Hanamia</taxon>
    </lineage>
</organism>
<evidence type="ECO:0000256" key="4">
    <source>
        <dbReference type="ARBA" id="ARBA00023136"/>
    </source>
</evidence>
<sequence>MTSKSVHIIYWISTILFVALMLFSAVGGIKPSENVIKIFHDGLGYPIYFIRFISVAKVLGCIAILIPGLMRIKEWAYAGLFFDLTGAVYSGVAVSDKFDPMILTMLIWIVPGVVSYYFWKKY</sequence>
<feature type="transmembrane region" description="Helical" evidence="5">
    <location>
        <begin position="101"/>
        <end position="119"/>
    </location>
</feature>
<evidence type="ECO:0000256" key="1">
    <source>
        <dbReference type="ARBA" id="ARBA00004141"/>
    </source>
</evidence>
<evidence type="ECO:0000313" key="6">
    <source>
        <dbReference type="EMBL" id="RNI34793.1"/>
    </source>
</evidence>
<comment type="subcellular location">
    <subcellularLocation>
        <location evidence="1">Membrane</location>
        <topology evidence="1">Multi-pass membrane protein</topology>
    </subcellularLocation>
</comment>
<dbReference type="Pfam" id="PF13564">
    <property type="entry name" value="DoxX_2"/>
    <property type="match status" value="1"/>
</dbReference>
<evidence type="ECO:0000256" key="2">
    <source>
        <dbReference type="ARBA" id="ARBA00022692"/>
    </source>
</evidence>
<comment type="caution">
    <text evidence="6">The sequence shown here is derived from an EMBL/GenBank/DDBJ whole genome shotgun (WGS) entry which is preliminary data.</text>
</comment>
<evidence type="ECO:0000256" key="3">
    <source>
        <dbReference type="ARBA" id="ARBA00022989"/>
    </source>
</evidence>
<evidence type="ECO:0000256" key="5">
    <source>
        <dbReference type="SAM" id="Phobius"/>
    </source>
</evidence>